<accession>A0A2P8CJY1</accession>
<keyword evidence="4" id="KW-1185">Reference proteome</keyword>
<reference evidence="1 4" key="2">
    <citation type="submission" date="2019-10" db="EMBL/GenBank/DDBJ databases">
        <title>Prolixibacter strains distinguished by the presence of nitrate reductase genes were adept at nitrate-dependent anaerobic corrosion of metallic iron and carbon steel.</title>
        <authorList>
            <person name="Iino T."/>
            <person name="Shono N."/>
            <person name="Ito K."/>
            <person name="Nakamura R."/>
            <person name="Sueoka K."/>
            <person name="Harayama S."/>
            <person name="Ohkuma M."/>
        </authorList>
    </citation>
    <scope>NUCLEOTIDE SEQUENCE [LARGE SCALE GENOMIC DNA]</scope>
    <source>
        <strain evidence="1 4">MIC1-1</strain>
    </source>
</reference>
<evidence type="ECO:0008006" key="5">
    <source>
        <dbReference type="Google" id="ProtNLM"/>
    </source>
</evidence>
<sequence length="200" mass="23119">MVNVNFNEALKNLQIAKVDVIRKATSFSFGTVPECKKLFEDAFKYVDHTARPFIWQHEYDHVVNWMHDTRGKGLFLTGDMGRGKSVIIMQVIPLLFHVKFRKNIHPVSAEEIPNKLEQIANRPFVCIDDLGTEAAVNNYGERFEGFMRIVNVCETNLKPLFVSSNLNSEQIMKRYDERTLDRIARLCKVVKFEGVSLRPQ</sequence>
<dbReference type="Proteomes" id="UP000396862">
    <property type="component" value="Unassembled WGS sequence"/>
</dbReference>
<evidence type="ECO:0000313" key="1">
    <source>
        <dbReference type="EMBL" id="GET19875.1"/>
    </source>
</evidence>
<proteinExistence type="predicted"/>
<reference evidence="2 3" key="1">
    <citation type="submission" date="2018-03" db="EMBL/GenBank/DDBJ databases">
        <title>Genomic Encyclopedia of Archaeal and Bacterial Type Strains, Phase II (KMG-II): from individual species to whole genera.</title>
        <authorList>
            <person name="Goeker M."/>
        </authorList>
    </citation>
    <scope>NUCLEOTIDE SEQUENCE [LARGE SCALE GENOMIC DNA]</scope>
    <source>
        <strain evidence="2 3">DSM 27267</strain>
    </source>
</reference>
<dbReference type="Gene3D" id="3.40.50.300">
    <property type="entry name" value="P-loop containing nucleotide triphosphate hydrolases"/>
    <property type="match status" value="1"/>
</dbReference>
<dbReference type="InterPro" id="IPR027417">
    <property type="entry name" value="P-loop_NTPase"/>
</dbReference>
<name>A0A2P8CJY1_9BACT</name>
<dbReference type="OrthoDB" id="1072308at2"/>
<dbReference type="Proteomes" id="UP000240621">
    <property type="component" value="Unassembled WGS sequence"/>
</dbReference>
<dbReference type="RefSeq" id="WP_106540310.1">
    <property type="nucleotide sequence ID" value="NZ_BLAU01000001.1"/>
</dbReference>
<comment type="caution">
    <text evidence="2">The sequence shown here is derived from an EMBL/GenBank/DDBJ whole genome shotgun (WGS) entry which is preliminary data.</text>
</comment>
<gene>
    <name evidence="2" type="ORF">CLV93_101205</name>
    <name evidence="1" type="ORF">JCM18694_01210</name>
</gene>
<protein>
    <recommendedName>
        <fullName evidence="5">DNA replication protein DnaC</fullName>
    </recommendedName>
</protein>
<evidence type="ECO:0000313" key="3">
    <source>
        <dbReference type="Proteomes" id="UP000240621"/>
    </source>
</evidence>
<evidence type="ECO:0000313" key="2">
    <source>
        <dbReference type="EMBL" id="PSK85253.1"/>
    </source>
</evidence>
<dbReference type="EMBL" id="BLAU01000001">
    <property type="protein sequence ID" value="GET19875.1"/>
    <property type="molecule type" value="Genomic_DNA"/>
</dbReference>
<dbReference type="SUPFAM" id="SSF52540">
    <property type="entry name" value="P-loop containing nucleoside triphosphate hydrolases"/>
    <property type="match status" value="1"/>
</dbReference>
<organism evidence="2 3">
    <name type="scientific">Prolixibacter denitrificans</name>
    <dbReference type="NCBI Taxonomy" id="1541063"/>
    <lineage>
        <taxon>Bacteria</taxon>
        <taxon>Pseudomonadati</taxon>
        <taxon>Bacteroidota</taxon>
        <taxon>Bacteroidia</taxon>
        <taxon>Marinilabiliales</taxon>
        <taxon>Prolixibacteraceae</taxon>
        <taxon>Prolixibacter</taxon>
    </lineage>
</organism>
<dbReference type="AlphaFoldDB" id="A0A2P8CJY1"/>
<dbReference type="EMBL" id="PYGC01000001">
    <property type="protein sequence ID" value="PSK85253.1"/>
    <property type="molecule type" value="Genomic_DNA"/>
</dbReference>
<evidence type="ECO:0000313" key="4">
    <source>
        <dbReference type="Proteomes" id="UP000396862"/>
    </source>
</evidence>